<dbReference type="Proteomes" id="UP000704712">
    <property type="component" value="Unassembled WGS sequence"/>
</dbReference>
<reference evidence="2" key="1">
    <citation type="submission" date="2020-03" db="EMBL/GenBank/DDBJ databases">
        <title>Hybrid Assembly of Korean Phytophthora infestans isolates.</title>
        <authorList>
            <person name="Prokchorchik M."/>
            <person name="Lee Y."/>
            <person name="Seo J."/>
            <person name="Cho J.-H."/>
            <person name="Park Y.-E."/>
            <person name="Jang D.-C."/>
            <person name="Im J.-S."/>
            <person name="Choi J.-G."/>
            <person name="Park H.-J."/>
            <person name="Lee G.-B."/>
            <person name="Lee Y.-G."/>
            <person name="Hong S.-Y."/>
            <person name="Cho K."/>
            <person name="Sohn K.H."/>
        </authorList>
    </citation>
    <scope>NUCLEOTIDE SEQUENCE</scope>
    <source>
        <strain evidence="2">KR_2_A2</strain>
    </source>
</reference>
<dbReference type="EMBL" id="JAACNO010001023">
    <property type="protein sequence ID" value="KAF4143350.1"/>
    <property type="molecule type" value="Genomic_DNA"/>
</dbReference>
<feature type="region of interest" description="Disordered" evidence="1">
    <location>
        <begin position="120"/>
        <end position="145"/>
    </location>
</feature>
<feature type="compositionally biased region" description="Low complexity" evidence="1">
    <location>
        <begin position="73"/>
        <end position="86"/>
    </location>
</feature>
<feature type="region of interest" description="Disordered" evidence="1">
    <location>
        <begin position="8"/>
        <end position="28"/>
    </location>
</feature>
<evidence type="ECO:0000256" key="1">
    <source>
        <dbReference type="SAM" id="MobiDB-lite"/>
    </source>
</evidence>
<sequence>MFTEYVEAVHFDDDSDREEAPQQTEFDVDSVREASSLDMVCDAESIELDAKKSALWKRITQNSVLSTFDDAPSRTPSSTPSCIPSSKLASEDQQAWQDMLESSSLPGYERALVETQEGEDKISTEEHEHKDCAHEGNVEDRDHGDFDDANVVASVVESGEFDSDDEIADEESVDYEHDEVASHMANLVSDSENVF</sequence>
<gene>
    <name evidence="2" type="ORF">GN958_ATG07416</name>
</gene>
<evidence type="ECO:0000313" key="2">
    <source>
        <dbReference type="EMBL" id="KAF4143350.1"/>
    </source>
</evidence>
<name>A0A8S9URN6_PHYIN</name>
<evidence type="ECO:0000313" key="3">
    <source>
        <dbReference type="Proteomes" id="UP000704712"/>
    </source>
</evidence>
<dbReference type="AlphaFoldDB" id="A0A8S9URN6"/>
<feature type="region of interest" description="Disordered" evidence="1">
    <location>
        <begin position="68"/>
        <end position="92"/>
    </location>
</feature>
<organism evidence="2 3">
    <name type="scientific">Phytophthora infestans</name>
    <name type="common">Potato late blight agent</name>
    <name type="synonym">Botrytis infestans</name>
    <dbReference type="NCBI Taxonomy" id="4787"/>
    <lineage>
        <taxon>Eukaryota</taxon>
        <taxon>Sar</taxon>
        <taxon>Stramenopiles</taxon>
        <taxon>Oomycota</taxon>
        <taxon>Peronosporomycetes</taxon>
        <taxon>Peronosporales</taxon>
        <taxon>Peronosporaceae</taxon>
        <taxon>Phytophthora</taxon>
    </lineage>
</organism>
<comment type="caution">
    <text evidence="2">The sequence shown here is derived from an EMBL/GenBank/DDBJ whole genome shotgun (WGS) entry which is preliminary data.</text>
</comment>
<proteinExistence type="predicted"/>
<accession>A0A8S9URN6</accession>
<protein>
    <submittedName>
        <fullName evidence="2">Uncharacterized protein</fullName>
    </submittedName>
</protein>